<protein>
    <submittedName>
        <fullName evidence="1">Uncharacterized protein</fullName>
    </submittedName>
</protein>
<organism evidence="1 2">
    <name type="scientific">Achromobacter agilis</name>
    <dbReference type="NCBI Taxonomy" id="1353888"/>
    <lineage>
        <taxon>Bacteria</taxon>
        <taxon>Pseudomonadati</taxon>
        <taxon>Pseudomonadota</taxon>
        <taxon>Betaproteobacteria</taxon>
        <taxon>Burkholderiales</taxon>
        <taxon>Alcaligenaceae</taxon>
        <taxon>Achromobacter</taxon>
    </lineage>
</organism>
<keyword evidence="2" id="KW-1185">Reference proteome</keyword>
<dbReference type="OrthoDB" id="8665455at2"/>
<dbReference type="RefSeq" id="WP_129526210.1">
    <property type="nucleotide sequence ID" value="NZ_UFQB01000003.1"/>
</dbReference>
<reference evidence="1 2" key="1">
    <citation type="submission" date="2018-07" db="EMBL/GenBank/DDBJ databases">
        <authorList>
            <person name="Peeters C."/>
        </authorList>
    </citation>
    <scope>NUCLEOTIDE SEQUENCE [LARGE SCALE GENOMIC DNA]</scope>
    <source>
        <strain evidence="1 2">LMG 3411</strain>
    </source>
</reference>
<sequence>MPIPDKAEPLLDDKAGLPPLALGLRELLALQGIPASEAQVRGAAKTLARLAPPAPRQEPRQ</sequence>
<gene>
    <name evidence="1" type="ORF">AGI3411_00898</name>
</gene>
<evidence type="ECO:0000313" key="1">
    <source>
        <dbReference type="EMBL" id="SSW63046.1"/>
    </source>
</evidence>
<dbReference type="AlphaFoldDB" id="A0A446C596"/>
<proteinExistence type="predicted"/>
<name>A0A446C596_9BURK</name>
<dbReference type="EMBL" id="UFQB01000003">
    <property type="protein sequence ID" value="SSW63046.1"/>
    <property type="molecule type" value="Genomic_DNA"/>
</dbReference>
<evidence type="ECO:0000313" key="2">
    <source>
        <dbReference type="Proteomes" id="UP000289184"/>
    </source>
</evidence>
<dbReference type="Proteomes" id="UP000289184">
    <property type="component" value="Unassembled WGS sequence"/>
</dbReference>
<accession>A0A446C596</accession>